<dbReference type="Proteomes" id="UP000705823">
    <property type="component" value="Unassembled WGS sequence"/>
</dbReference>
<protein>
    <submittedName>
        <fullName evidence="9">Response regulator</fullName>
    </submittedName>
</protein>
<dbReference type="Pfam" id="PF08663">
    <property type="entry name" value="HalX"/>
    <property type="match status" value="1"/>
</dbReference>
<organism evidence="9 10">
    <name type="scientific">Halonotius terrestris</name>
    <dbReference type="NCBI Taxonomy" id="2487750"/>
    <lineage>
        <taxon>Archaea</taxon>
        <taxon>Methanobacteriati</taxon>
        <taxon>Methanobacteriota</taxon>
        <taxon>Stenosarchaea group</taxon>
        <taxon>Halobacteria</taxon>
        <taxon>Halobacteriales</taxon>
        <taxon>Haloferacaceae</taxon>
        <taxon>Halonotius</taxon>
    </lineage>
</organism>
<evidence type="ECO:0000256" key="3">
    <source>
        <dbReference type="ARBA" id="ARBA00023015"/>
    </source>
</evidence>
<keyword evidence="2" id="KW-0902">Two-component regulatory system</keyword>
<dbReference type="OrthoDB" id="86314at2157"/>
<dbReference type="GO" id="GO:0000976">
    <property type="term" value="F:transcription cis-regulatory region binding"/>
    <property type="evidence" value="ECO:0007669"/>
    <property type="project" value="TreeGrafter"/>
</dbReference>
<evidence type="ECO:0000256" key="1">
    <source>
        <dbReference type="ARBA" id="ARBA00022553"/>
    </source>
</evidence>
<keyword evidence="5" id="KW-0804">Transcription</keyword>
<feature type="coiled-coil region" evidence="7">
    <location>
        <begin position="156"/>
        <end position="183"/>
    </location>
</feature>
<accession>A0A8J8PAM1</accession>
<dbReference type="Pfam" id="PF00072">
    <property type="entry name" value="Response_reg"/>
    <property type="match status" value="1"/>
</dbReference>
<dbReference type="InterPro" id="IPR001789">
    <property type="entry name" value="Sig_transdc_resp-reg_receiver"/>
</dbReference>
<dbReference type="Gene3D" id="3.40.50.2300">
    <property type="match status" value="1"/>
</dbReference>
<keyword evidence="1 6" id="KW-0597">Phosphoprotein</keyword>
<dbReference type="AlphaFoldDB" id="A0A8J8PAM1"/>
<dbReference type="InterPro" id="IPR039420">
    <property type="entry name" value="WalR-like"/>
</dbReference>
<keyword evidence="3" id="KW-0805">Transcription regulation</keyword>
<comment type="caution">
    <text evidence="9">The sequence shown here is derived from an EMBL/GenBank/DDBJ whole genome shotgun (WGS) entry which is preliminary data.</text>
</comment>
<dbReference type="SMART" id="SM00448">
    <property type="entry name" value="REC"/>
    <property type="match status" value="1"/>
</dbReference>
<name>A0A8J8PAM1_9EURY</name>
<evidence type="ECO:0000256" key="2">
    <source>
        <dbReference type="ARBA" id="ARBA00023012"/>
    </source>
</evidence>
<feature type="domain" description="Response regulatory" evidence="8">
    <location>
        <begin position="10"/>
        <end position="119"/>
    </location>
</feature>
<dbReference type="RefSeq" id="WP_142979220.1">
    <property type="nucleotide sequence ID" value="NZ_RKLU01000002.1"/>
</dbReference>
<evidence type="ECO:0000313" key="10">
    <source>
        <dbReference type="Proteomes" id="UP000705823"/>
    </source>
</evidence>
<dbReference type="SUPFAM" id="SSF52172">
    <property type="entry name" value="CheY-like"/>
    <property type="match status" value="1"/>
</dbReference>
<dbReference type="PANTHER" id="PTHR48111:SF1">
    <property type="entry name" value="TWO-COMPONENT RESPONSE REGULATOR ORR33"/>
    <property type="match status" value="1"/>
</dbReference>
<feature type="modified residue" description="4-aspartylphosphate" evidence="6">
    <location>
        <position position="57"/>
    </location>
</feature>
<evidence type="ECO:0000256" key="4">
    <source>
        <dbReference type="ARBA" id="ARBA00023125"/>
    </source>
</evidence>
<dbReference type="PROSITE" id="PS50110">
    <property type="entry name" value="RESPONSE_REGULATORY"/>
    <property type="match status" value="1"/>
</dbReference>
<evidence type="ECO:0000256" key="6">
    <source>
        <dbReference type="PROSITE-ProRule" id="PRU00169"/>
    </source>
</evidence>
<keyword evidence="10" id="KW-1185">Reference proteome</keyword>
<reference evidence="9" key="1">
    <citation type="submission" date="2019-02" db="EMBL/GenBank/DDBJ databases">
        <title>Halonotius sp. a new haloarchaeum isolated from saline soil.</title>
        <authorList>
            <person name="Duran-Viseras A."/>
            <person name="Sanchez-Porro C."/>
            <person name="Ventosa A."/>
        </authorList>
    </citation>
    <scope>NUCLEOTIDE SEQUENCE</scope>
    <source>
        <strain evidence="9">F15B</strain>
    </source>
</reference>
<dbReference type="GO" id="GO:0006355">
    <property type="term" value="P:regulation of DNA-templated transcription"/>
    <property type="evidence" value="ECO:0007669"/>
    <property type="project" value="TreeGrafter"/>
</dbReference>
<evidence type="ECO:0000313" key="9">
    <source>
        <dbReference type="EMBL" id="TQQ82956.1"/>
    </source>
</evidence>
<dbReference type="GO" id="GO:0005829">
    <property type="term" value="C:cytosol"/>
    <property type="evidence" value="ECO:0007669"/>
    <property type="project" value="TreeGrafter"/>
</dbReference>
<gene>
    <name evidence="9" type="ORF">EGH24_05835</name>
</gene>
<dbReference type="PANTHER" id="PTHR48111">
    <property type="entry name" value="REGULATOR OF RPOS"/>
    <property type="match status" value="1"/>
</dbReference>
<dbReference type="GO" id="GO:0032993">
    <property type="term" value="C:protein-DNA complex"/>
    <property type="evidence" value="ECO:0007669"/>
    <property type="project" value="TreeGrafter"/>
</dbReference>
<evidence type="ECO:0000259" key="8">
    <source>
        <dbReference type="PROSITE" id="PS50110"/>
    </source>
</evidence>
<dbReference type="GO" id="GO:0000156">
    <property type="term" value="F:phosphorelay response regulator activity"/>
    <property type="evidence" value="ECO:0007669"/>
    <property type="project" value="TreeGrafter"/>
</dbReference>
<dbReference type="InterPro" id="IPR011006">
    <property type="entry name" value="CheY-like_superfamily"/>
</dbReference>
<keyword evidence="4" id="KW-0238">DNA-binding</keyword>
<keyword evidence="7" id="KW-0175">Coiled coil</keyword>
<dbReference type="InterPro" id="IPR013971">
    <property type="entry name" value="HalX_domain"/>
</dbReference>
<evidence type="ECO:0000256" key="5">
    <source>
        <dbReference type="ARBA" id="ARBA00023163"/>
    </source>
</evidence>
<sequence length="195" mass="21840">MSQHSESQSTVLIADDEPDVVSVYAARLDDDYEVREAYNGREALDALDASVDVLLLDRRMPGITGDEVLESVREDGYDCRVIMVTAIDPDLDIVDMPFDDYLCKPVSKDTLLDAIEKQLTASEYSKTLRELFRATAKLGVLRAEKPPADLEDAAEFQRLEARVESLRAEQTELLAELDDFEAAFNAIDRVPHESL</sequence>
<dbReference type="EMBL" id="RKLU01000002">
    <property type="protein sequence ID" value="TQQ82956.1"/>
    <property type="molecule type" value="Genomic_DNA"/>
</dbReference>
<proteinExistence type="predicted"/>
<evidence type="ECO:0000256" key="7">
    <source>
        <dbReference type="SAM" id="Coils"/>
    </source>
</evidence>